<accession>A0A7W3JCX4</accession>
<organism evidence="3 4">
    <name type="scientific">Promicromonospora sukumoe</name>
    <dbReference type="NCBI Taxonomy" id="88382"/>
    <lineage>
        <taxon>Bacteria</taxon>
        <taxon>Bacillati</taxon>
        <taxon>Actinomycetota</taxon>
        <taxon>Actinomycetes</taxon>
        <taxon>Micrococcales</taxon>
        <taxon>Promicromonosporaceae</taxon>
        <taxon>Promicromonospora</taxon>
    </lineage>
</organism>
<name>A0A7W3JCX4_9MICO</name>
<evidence type="ECO:0000256" key="1">
    <source>
        <dbReference type="SAM" id="MobiDB-lite"/>
    </source>
</evidence>
<protein>
    <submittedName>
        <fullName evidence="3">Uncharacterized protein</fullName>
    </submittedName>
</protein>
<keyword evidence="4" id="KW-1185">Reference proteome</keyword>
<evidence type="ECO:0000313" key="3">
    <source>
        <dbReference type="EMBL" id="MBA8810531.1"/>
    </source>
</evidence>
<proteinExistence type="predicted"/>
<keyword evidence="2" id="KW-1133">Transmembrane helix</keyword>
<keyword evidence="2" id="KW-0472">Membrane</keyword>
<dbReference type="EMBL" id="JACGWV010000002">
    <property type="protein sequence ID" value="MBA8810531.1"/>
    <property type="molecule type" value="Genomic_DNA"/>
</dbReference>
<evidence type="ECO:0000256" key="2">
    <source>
        <dbReference type="SAM" id="Phobius"/>
    </source>
</evidence>
<dbReference type="AlphaFoldDB" id="A0A7W3JCX4"/>
<dbReference type="Proteomes" id="UP000540568">
    <property type="component" value="Unassembled WGS sequence"/>
</dbReference>
<feature type="region of interest" description="Disordered" evidence="1">
    <location>
        <begin position="59"/>
        <end position="85"/>
    </location>
</feature>
<comment type="caution">
    <text evidence="3">The sequence shown here is derived from an EMBL/GenBank/DDBJ whole genome shotgun (WGS) entry which is preliminary data.</text>
</comment>
<feature type="compositionally biased region" description="Basic and acidic residues" evidence="1">
    <location>
        <begin position="61"/>
        <end position="85"/>
    </location>
</feature>
<keyword evidence="2" id="KW-0812">Transmembrane</keyword>
<evidence type="ECO:0000313" key="4">
    <source>
        <dbReference type="Proteomes" id="UP000540568"/>
    </source>
</evidence>
<feature type="transmembrane region" description="Helical" evidence="2">
    <location>
        <begin position="7"/>
        <end position="28"/>
    </location>
</feature>
<gene>
    <name evidence="3" type="ORF">FHX71_004507</name>
</gene>
<sequence>MTGIRWGSLATVVVGGVIFLVCLVGLVLGHPWSAVPGVLGLLTAVREVRYLRRLQSGKISGKRENSHHEPHTSLKDSSRRPWDTR</sequence>
<dbReference type="RefSeq" id="WP_182619618.1">
    <property type="nucleotide sequence ID" value="NZ_BAAATF010000015.1"/>
</dbReference>
<reference evidence="3 4" key="1">
    <citation type="submission" date="2020-07" db="EMBL/GenBank/DDBJ databases">
        <title>Sequencing the genomes of 1000 actinobacteria strains.</title>
        <authorList>
            <person name="Klenk H.-P."/>
        </authorList>
    </citation>
    <scope>NUCLEOTIDE SEQUENCE [LARGE SCALE GENOMIC DNA]</scope>
    <source>
        <strain evidence="3 4">DSM 44121</strain>
    </source>
</reference>